<dbReference type="Gene3D" id="1.10.10.2840">
    <property type="entry name" value="PucR C-terminal helix-turn-helix domain"/>
    <property type="match status" value="1"/>
</dbReference>
<feature type="region of interest" description="Disordered" evidence="1">
    <location>
        <begin position="443"/>
        <end position="465"/>
    </location>
</feature>
<dbReference type="EMBL" id="FMZZ01000023">
    <property type="protein sequence ID" value="SDD93459.1"/>
    <property type="molecule type" value="Genomic_DNA"/>
</dbReference>
<protein>
    <submittedName>
        <fullName evidence="4">PucR C-terminal helix-turn-helix domain-containing protein</fullName>
    </submittedName>
</protein>
<feature type="domain" description="PucR-like N-terminal" evidence="3">
    <location>
        <begin position="46"/>
        <end position="211"/>
    </location>
</feature>
<reference evidence="5" key="1">
    <citation type="submission" date="2016-10" db="EMBL/GenBank/DDBJ databases">
        <authorList>
            <person name="Varghese N."/>
            <person name="Submissions S."/>
        </authorList>
    </citation>
    <scope>NUCLEOTIDE SEQUENCE [LARGE SCALE GENOMIC DNA]</scope>
    <source>
        <strain evidence="5">IBRC-M 10403</strain>
    </source>
</reference>
<evidence type="ECO:0000256" key="1">
    <source>
        <dbReference type="SAM" id="MobiDB-lite"/>
    </source>
</evidence>
<keyword evidence="5" id="KW-1185">Reference proteome</keyword>
<dbReference type="RefSeq" id="WP_091457377.1">
    <property type="nucleotide sequence ID" value="NZ_FMZZ01000023.1"/>
</dbReference>
<dbReference type="PANTHER" id="PTHR33744:SF1">
    <property type="entry name" value="DNA-BINDING TRANSCRIPTIONAL ACTIVATOR ADER"/>
    <property type="match status" value="1"/>
</dbReference>
<feature type="region of interest" description="Disordered" evidence="1">
    <location>
        <begin position="1"/>
        <end position="41"/>
    </location>
</feature>
<dbReference type="InterPro" id="IPR051448">
    <property type="entry name" value="CdaR-like_regulators"/>
</dbReference>
<dbReference type="PANTHER" id="PTHR33744">
    <property type="entry name" value="CARBOHYDRATE DIACID REGULATOR"/>
    <property type="match status" value="1"/>
</dbReference>
<sequence>MSSEPRRSPGPVRPGGQVAPLRLASRDGEPTRPGQARGASAARELWASIPAELSAQMRPMAAELVRDVVGEIQAAVPAYAGPLEGKLREILVGSVEMAIVKCFENMRDPRATEAHWEAAFRYAGRVEFIEGRTMDALQTAVRVGSRVVWRRMSVVGRAMGVPADTLFAIADKVFAYVDELCTIAIAGYTDAQGHATGALERRRRQLLKLILADPPAAPQAIADLASTTDWVLPERVAVVALEYRDDLNHRGVSHRDGQHRLPAFALAGQVLVDLESADPCLVVADPDQHMPGLAGELRGRRAAIGPTVPLAQAHRSLACARRAMVLAQRGVLPDQEVIRCADHLSALVLLSDEFLLTQLTVRTLEPFRALTTKQRDRLTATLLAWLETRGGINEIAARLDVHPQTVRYRMHQIDELLGDRLNDPQERLCMEIALRARTLLDPDLPVPRDSAGDPDDEDEPVAHAR</sequence>
<dbReference type="InterPro" id="IPR025736">
    <property type="entry name" value="PucR_C-HTH_dom"/>
</dbReference>
<dbReference type="STRING" id="1271860.SAMN05216174_12331"/>
<accession>A0A1G6YSS9</accession>
<dbReference type="InterPro" id="IPR058663">
    <property type="entry name" value="PucR-like_N"/>
</dbReference>
<dbReference type="Proteomes" id="UP000199501">
    <property type="component" value="Unassembled WGS sequence"/>
</dbReference>
<name>A0A1G6YSS9_9PSEU</name>
<dbReference type="Pfam" id="PF25906">
    <property type="entry name" value="PucR-like_N"/>
    <property type="match status" value="1"/>
</dbReference>
<dbReference type="Pfam" id="PF13556">
    <property type="entry name" value="HTH_30"/>
    <property type="match status" value="1"/>
</dbReference>
<evidence type="ECO:0000313" key="4">
    <source>
        <dbReference type="EMBL" id="SDD93459.1"/>
    </source>
</evidence>
<proteinExistence type="predicted"/>
<feature type="domain" description="PucR C-terminal helix-turn-helix" evidence="2">
    <location>
        <begin position="378"/>
        <end position="436"/>
    </location>
</feature>
<organism evidence="4 5">
    <name type="scientific">Actinokineospora iranica</name>
    <dbReference type="NCBI Taxonomy" id="1271860"/>
    <lineage>
        <taxon>Bacteria</taxon>
        <taxon>Bacillati</taxon>
        <taxon>Actinomycetota</taxon>
        <taxon>Actinomycetes</taxon>
        <taxon>Pseudonocardiales</taxon>
        <taxon>Pseudonocardiaceae</taxon>
        <taxon>Actinokineospora</taxon>
    </lineage>
</organism>
<gene>
    <name evidence="4" type="ORF">SAMN05216174_12331</name>
</gene>
<evidence type="ECO:0000259" key="3">
    <source>
        <dbReference type="Pfam" id="PF25906"/>
    </source>
</evidence>
<evidence type="ECO:0000259" key="2">
    <source>
        <dbReference type="Pfam" id="PF13556"/>
    </source>
</evidence>
<evidence type="ECO:0000313" key="5">
    <source>
        <dbReference type="Proteomes" id="UP000199501"/>
    </source>
</evidence>
<dbReference type="InterPro" id="IPR042070">
    <property type="entry name" value="PucR_C-HTH_sf"/>
</dbReference>
<dbReference type="OrthoDB" id="5243741at2"/>
<dbReference type="AlphaFoldDB" id="A0A1G6YSS9"/>